<evidence type="ECO:0000259" key="5">
    <source>
        <dbReference type="Pfam" id="PF08241"/>
    </source>
</evidence>
<protein>
    <submittedName>
        <fullName evidence="6">Class I SAM-dependent methyltransferase</fullName>
        <ecNumber evidence="6">2.1.1.-</ecNumber>
    </submittedName>
</protein>
<reference evidence="6 7" key="1">
    <citation type="submission" date="2024-09" db="EMBL/GenBank/DDBJ databases">
        <authorList>
            <person name="Sun Q."/>
            <person name="Mori K."/>
        </authorList>
    </citation>
    <scope>NUCLEOTIDE SEQUENCE [LARGE SCALE GENOMIC DNA]</scope>
    <source>
        <strain evidence="6 7">NCAIM B.02529</strain>
    </source>
</reference>
<evidence type="ECO:0000256" key="1">
    <source>
        <dbReference type="ARBA" id="ARBA00005189"/>
    </source>
</evidence>
<gene>
    <name evidence="6" type="ORF">ACFFGV_15060</name>
</gene>
<keyword evidence="7" id="KW-1185">Reference proteome</keyword>
<keyword evidence="2 6" id="KW-0489">Methyltransferase</keyword>
<dbReference type="Gene3D" id="3.40.50.150">
    <property type="entry name" value="Vaccinia Virus protein VP39"/>
    <property type="match status" value="1"/>
</dbReference>
<accession>A0ABV6LRG6</accession>
<dbReference type="PANTHER" id="PTHR44307:SF2">
    <property type="entry name" value="PHOSPHOETHANOLAMINE METHYLTRANSFERASE ISOFORM X1"/>
    <property type="match status" value="1"/>
</dbReference>
<dbReference type="InterPro" id="IPR013216">
    <property type="entry name" value="Methyltransf_11"/>
</dbReference>
<dbReference type="GO" id="GO:0032259">
    <property type="term" value="P:methylation"/>
    <property type="evidence" value="ECO:0007669"/>
    <property type="project" value="UniProtKB-KW"/>
</dbReference>
<dbReference type="GO" id="GO:0008168">
    <property type="term" value="F:methyltransferase activity"/>
    <property type="evidence" value="ECO:0007669"/>
    <property type="project" value="UniProtKB-KW"/>
</dbReference>
<dbReference type="SUPFAM" id="SSF53335">
    <property type="entry name" value="S-adenosyl-L-methionine-dependent methyltransferases"/>
    <property type="match status" value="1"/>
</dbReference>
<proteinExistence type="predicted"/>
<name>A0ABV6LRG6_9BACI</name>
<evidence type="ECO:0000313" key="6">
    <source>
        <dbReference type="EMBL" id="MFC0524897.1"/>
    </source>
</evidence>
<dbReference type="CDD" id="cd02440">
    <property type="entry name" value="AdoMet_MTases"/>
    <property type="match status" value="1"/>
</dbReference>
<evidence type="ECO:0000256" key="4">
    <source>
        <dbReference type="ARBA" id="ARBA00025707"/>
    </source>
</evidence>
<comment type="pathway">
    <text evidence="1">Lipid metabolism.</text>
</comment>
<dbReference type="PANTHER" id="PTHR44307">
    <property type="entry name" value="PHOSPHOETHANOLAMINE METHYLTRANSFERASE"/>
    <property type="match status" value="1"/>
</dbReference>
<evidence type="ECO:0000256" key="3">
    <source>
        <dbReference type="ARBA" id="ARBA00022679"/>
    </source>
</evidence>
<dbReference type="EMBL" id="JBHLTP010000012">
    <property type="protein sequence ID" value="MFC0524897.1"/>
    <property type="molecule type" value="Genomic_DNA"/>
</dbReference>
<dbReference type="Proteomes" id="UP001589836">
    <property type="component" value="Unassembled WGS sequence"/>
</dbReference>
<feature type="domain" description="Methyltransferase type 11" evidence="5">
    <location>
        <begin position="41"/>
        <end position="135"/>
    </location>
</feature>
<comment type="caution">
    <text evidence="6">The sequence shown here is derived from an EMBL/GenBank/DDBJ whole genome shotgun (WGS) entry which is preliminary data.</text>
</comment>
<dbReference type="RefSeq" id="WP_377349432.1">
    <property type="nucleotide sequence ID" value="NZ_JBHLTP010000012.1"/>
</dbReference>
<evidence type="ECO:0000256" key="2">
    <source>
        <dbReference type="ARBA" id="ARBA00022603"/>
    </source>
</evidence>
<comment type="pathway">
    <text evidence="4">Phospholipid metabolism.</text>
</comment>
<dbReference type="InterPro" id="IPR029063">
    <property type="entry name" value="SAM-dependent_MTases_sf"/>
</dbReference>
<sequence length="233" mass="25990">MKPTYLDVLASFGIGGAHPGGFDLTKKIINSFQLEKHHSVLDIGCGTGQTASYIHERYGSDVIGIDNHEIMCDKALHRIQQLGYPVEIIQGKAEQLPIEDEMVDFVIAESVLTFTEVPKSLRECKRVLAPNGTLYMVEMTMNLPLTEGEKKSMEHIYGIDAVLSEWEWKDQLLQAGFQHVVIQDPSIAGLTPSAINDMLPSHDISKEMYDVMDEHVAFTQSTSSLGYRVFICT</sequence>
<organism evidence="6 7">
    <name type="scientific">Pontibacillus salicampi</name>
    <dbReference type="NCBI Taxonomy" id="1449801"/>
    <lineage>
        <taxon>Bacteria</taxon>
        <taxon>Bacillati</taxon>
        <taxon>Bacillota</taxon>
        <taxon>Bacilli</taxon>
        <taxon>Bacillales</taxon>
        <taxon>Bacillaceae</taxon>
        <taxon>Pontibacillus</taxon>
    </lineage>
</organism>
<evidence type="ECO:0000313" key="7">
    <source>
        <dbReference type="Proteomes" id="UP001589836"/>
    </source>
</evidence>
<dbReference type="EC" id="2.1.1.-" evidence="6"/>
<dbReference type="Pfam" id="PF08241">
    <property type="entry name" value="Methyltransf_11"/>
    <property type="match status" value="1"/>
</dbReference>
<keyword evidence="3 6" id="KW-0808">Transferase</keyword>